<name>A0AAT9JMC7_9CAUD</name>
<protein>
    <submittedName>
        <fullName evidence="1">Uncharacterized protein</fullName>
    </submittedName>
</protein>
<evidence type="ECO:0000313" key="1">
    <source>
        <dbReference type="EMBL" id="DBA56095.1"/>
    </source>
</evidence>
<reference evidence="1" key="2">
    <citation type="submission" date="2024-05" db="EMBL/GenBank/DDBJ databases">
        <authorList>
            <person name="Matrishin C.B."/>
            <person name="Kauffman K.M."/>
        </authorList>
    </citation>
    <scope>NUCLEOTIDE SEQUENCE</scope>
</reference>
<sequence length="173" mass="19512">MPLLIWERIFYIRISVPIGTVPPRGSLMAPLLLASVGQRERLYLLFIYSPNKHNSVMSYTEKDVCSGSLVSPSDTCPSYENARLRLTFLRLTIMSWMETAIRSEFPHATKARYRIRKGRRGRCTFYASVRSHGVYLSFHSVTLDGLSEQIRTAAATHRLATGGATNNIQSLSL</sequence>
<proteinExistence type="predicted"/>
<organism evidence="1">
    <name type="scientific">Porphyromonas phage phage028a_KCOM2799</name>
    <dbReference type="NCBI Taxonomy" id="3154118"/>
    <lineage>
        <taxon>Viruses</taxon>
        <taxon>Duplodnaviria</taxon>
        <taxon>Heunggongvirae</taxon>
        <taxon>Uroviricota</taxon>
        <taxon>Caudoviricetes</taxon>
        <taxon>Nixviridae</taxon>
        <taxon>Haasevirus</taxon>
        <taxon>Haasevirus pging00U</taxon>
    </lineage>
</organism>
<accession>A0AAT9JMC7</accession>
<reference evidence="1" key="1">
    <citation type="journal article" date="2023" name="Microbiome">
        <title>Phages are unrecognized players in the ecology of the oral pathogen Porphyromonas gingivalis.</title>
        <authorList>
            <person name="Matrishin C.B."/>
            <person name="Haase E.M."/>
            <person name="Dewhirst F.E."/>
            <person name="Mark Welch J.L."/>
            <person name="Miranda-Sanchez F."/>
            <person name="Chen T."/>
            <person name="MacFarland D.C."/>
            <person name="Kauffman K.M."/>
        </authorList>
    </citation>
    <scope>NUCLEOTIDE SEQUENCE</scope>
</reference>
<dbReference type="EMBL" id="BK068109">
    <property type="protein sequence ID" value="DBA56095.1"/>
    <property type="molecule type" value="Genomic_DNA"/>
</dbReference>